<accession>A0A258CUR9</accession>
<reference evidence="1 2" key="1">
    <citation type="submission" date="2017-03" db="EMBL/GenBank/DDBJ databases">
        <title>Lifting the veil on microbial sulfur biogeochemistry in mining wastewaters.</title>
        <authorList>
            <person name="Kantor R.S."/>
            <person name="Colenbrander Nelson T."/>
            <person name="Marshall S."/>
            <person name="Bennett D."/>
            <person name="Apte S."/>
            <person name="Camacho D."/>
            <person name="Thomas B.C."/>
            <person name="Warren L.A."/>
            <person name="Banfield J.F."/>
        </authorList>
    </citation>
    <scope>NUCLEOTIDE SEQUENCE [LARGE SCALE GENOMIC DNA]</scope>
    <source>
        <strain evidence="1">32-67-7</strain>
    </source>
</reference>
<dbReference type="AlphaFoldDB" id="A0A258CUR9"/>
<comment type="caution">
    <text evidence="1">The sequence shown here is derived from an EMBL/GenBank/DDBJ whole genome shotgun (WGS) entry which is preliminary data.</text>
</comment>
<dbReference type="Proteomes" id="UP000215616">
    <property type="component" value="Unassembled WGS sequence"/>
</dbReference>
<name>A0A258CUR9_CAUVI</name>
<gene>
    <name evidence="1" type="ORF">B7Z12_19210</name>
</gene>
<evidence type="ECO:0000313" key="2">
    <source>
        <dbReference type="Proteomes" id="UP000215616"/>
    </source>
</evidence>
<proteinExistence type="predicted"/>
<dbReference type="EMBL" id="NCDQ01000464">
    <property type="protein sequence ID" value="OYW98792.1"/>
    <property type="molecule type" value="Genomic_DNA"/>
</dbReference>
<protein>
    <submittedName>
        <fullName evidence="1">Uncharacterized protein</fullName>
    </submittedName>
</protein>
<sequence>MFHDAETPRPARRGDRPYEFVLKSPASEGGALTGFMLVIEGRITGFADGAAIHCWSESAEHRPTCLYGVSIDRVAFENERGAMLAEWPM</sequence>
<evidence type="ECO:0000313" key="1">
    <source>
        <dbReference type="EMBL" id="OYW98792.1"/>
    </source>
</evidence>
<organism evidence="1 2">
    <name type="scientific">Caulobacter vibrioides</name>
    <name type="common">Caulobacter crescentus</name>
    <dbReference type="NCBI Taxonomy" id="155892"/>
    <lineage>
        <taxon>Bacteria</taxon>
        <taxon>Pseudomonadati</taxon>
        <taxon>Pseudomonadota</taxon>
        <taxon>Alphaproteobacteria</taxon>
        <taxon>Caulobacterales</taxon>
        <taxon>Caulobacteraceae</taxon>
        <taxon>Caulobacter</taxon>
    </lineage>
</organism>